<dbReference type="Proteomes" id="UP000196205">
    <property type="component" value="Chromosome"/>
</dbReference>
<protein>
    <submittedName>
        <fullName evidence="2">Uncharacterized protein</fullName>
    </submittedName>
</protein>
<evidence type="ECO:0000256" key="1">
    <source>
        <dbReference type="SAM" id="MobiDB-lite"/>
    </source>
</evidence>
<sequence length="389" mass="43502">MRPVIAEFDRSTLTPWNMLRSMPAEMRGVVQSLHDALKSMRTTVFRAGEMVLDDGQIAAQSWMPRSELDRVLPAVVKAGFMARDDEGALFSPHLYDKQLRKEERAARKAAADADWQQRQEEGDVPPGLTRKQITARENGKKGGRPPGSGKKAVADRNQRHMPLASVIQGGKTETQNPNKKPNSVSVSENLGSVGSIDLELERDNNIPSSSISGETQNPSVDISPDLVSQTVARMIAATGMEDQAGYAVSFAKRWLKAGAQPDTIITAIRAHTEKMRGNTEEPRKFKVFEAEVFRQIELQNVRDRLSDAQEQEPQTVSDPVKPYATQRLREAERLWQSLFHLNDRNIERADTAFEAQTEKHGFPPADIKRRVEDYAAYYRAHPAMMEAVG</sequence>
<evidence type="ECO:0000313" key="2">
    <source>
        <dbReference type="EMBL" id="ARW48719.1"/>
    </source>
</evidence>
<dbReference type="AlphaFoldDB" id="A0A1Y0Y0L0"/>
<organism evidence="2 3">
    <name type="scientific">Acetobacter pasteurianus subsp. pasteurianus</name>
    <dbReference type="NCBI Taxonomy" id="481145"/>
    <lineage>
        <taxon>Bacteria</taxon>
        <taxon>Pseudomonadati</taxon>
        <taxon>Pseudomonadota</taxon>
        <taxon>Alphaproteobacteria</taxon>
        <taxon>Acetobacterales</taxon>
        <taxon>Acetobacteraceae</taxon>
        <taxon>Acetobacter</taxon>
    </lineage>
</organism>
<gene>
    <name evidence="2" type="ORF">S1001342_02420</name>
</gene>
<evidence type="ECO:0000313" key="3">
    <source>
        <dbReference type="Proteomes" id="UP000196205"/>
    </source>
</evidence>
<feature type="compositionally biased region" description="Basic and acidic residues" evidence="1">
    <location>
        <begin position="105"/>
        <end position="121"/>
    </location>
</feature>
<dbReference type="EMBL" id="CP021509">
    <property type="protein sequence ID" value="ARW48719.1"/>
    <property type="molecule type" value="Genomic_DNA"/>
</dbReference>
<proteinExistence type="predicted"/>
<accession>A0A1Y0Y0L0</accession>
<reference evidence="2 3" key="1">
    <citation type="submission" date="2017-05" db="EMBL/GenBank/DDBJ databases">
        <title>Genome sequence of Acetobacter pasteurianus subsp. pasteurianus strain SRCM101342.</title>
        <authorList>
            <person name="Cho S.H."/>
        </authorList>
    </citation>
    <scope>NUCLEOTIDE SEQUENCE [LARGE SCALE GENOMIC DNA]</scope>
    <source>
        <strain evidence="2 3">SRCM101342</strain>
    </source>
</reference>
<name>A0A1Y0Y0L0_ACEPA</name>
<feature type="compositionally biased region" description="Polar residues" evidence="1">
    <location>
        <begin position="205"/>
        <end position="221"/>
    </location>
</feature>
<feature type="region of interest" description="Disordered" evidence="1">
    <location>
        <begin position="105"/>
        <end position="221"/>
    </location>
</feature>
<feature type="compositionally biased region" description="Polar residues" evidence="1">
    <location>
        <begin position="171"/>
        <end position="192"/>
    </location>
</feature>